<evidence type="ECO:0000313" key="4">
    <source>
        <dbReference type="WBParaSite" id="SMUV_0000084901-mRNA-1"/>
    </source>
</evidence>
<dbReference type="WBParaSite" id="SMUV_0000084901-mRNA-1">
    <property type="protein sequence ID" value="SMUV_0000084901-mRNA-1"/>
    <property type="gene ID" value="SMUV_0000084901"/>
</dbReference>
<keyword evidence="3" id="KW-1185">Reference proteome</keyword>
<dbReference type="GO" id="GO:0005525">
    <property type="term" value="F:GTP binding"/>
    <property type="evidence" value="ECO:0007669"/>
    <property type="project" value="InterPro"/>
</dbReference>
<evidence type="ECO:0000256" key="1">
    <source>
        <dbReference type="ARBA" id="ARBA00006270"/>
    </source>
</evidence>
<keyword evidence="2" id="KW-0547">Nucleotide-binding</keyword>
<dbReference type="FunFam" id="3.40.50.300:FF:001447">
    <property type="entry name" value="Ras-related protein Rab-1B"/>
    <property type="match status" value="1"/>
</dbReference>
<dbReference type="SMART" id="SM00173">
    <property type="entry name" value="RAS"/>
    <property type="match status" value="1"/>
</dbReference>
<dbReference type="Gene3D" id="3.40.50.300">
    <property type="entry name" value="P-loop containing nucleotide triphosphate hydrolases"/>
    <property type="match status" value="1"/>
</dbReference>
<comment type="similarity">
    <text evidence="1">Belongs to the small GTPase superfamily. Rab family.</text>
</comment>
<dbReference type="SUPFAM" id="SSF52540">
    <property type="entry name" value="P-loop containing nucleoside triphosphate hydrolases"/>
    <property type="match status" value="1"/>
</dbReference>
<organism evidence="3 4">
    <name type="scientific">Syphacia muris</name>
    <dbReference type="NCBI Taxonomy" id="451379"/>
    <lineage>
        <taxon>Eukaryota</taxon>
        <taxon>Metazoa</taxon>
        <taxon>Ecdysozoa</taxon>
        <taxon>Nematoda</taxon>
        <taxon>Chromadorea</taxon>
        <taxon>Rhabditida</taxon>
        <taxon>Spirurina</taxon>
        <taxon>Oxyuridomorpha</taxon>
        <taxon>Oxyuroidea</taxon>
        <taxon>Oxyuridae</taxon>
        <taxon>Syphacia</taxon>
    </lineage>
</organism>
<dbReference type="PANTHER" id="PTHR47978">
    <property type="match status" value="1"/>
</dbReference>
<proteinExistence type="inferred from homology"/>
<reference evidence="4" key="1">
    <citation type="submission" date="2017-02" db="UniProtKB">
        <authorList>
            <consortium name="WormBaseParasite"/>
        </authorList>
    </citation>
    <scope>IDENTIFICATION</scope>
</reference>
<dbReference type="GO" id="GO:0003924">
    <property type="term" value="F:GTPase activity"/>
    <property type="evidence" value="ECO:0007669"/>
    <property type="project" value="InterPro"/>
</dbReference>
<dbReference type="SMART" id="SM00174">
    <property type="entry name" value="RHO"/>
    <property type="match status" value="1"/>
</dbReference>
<dbReference type="Proteomes" id="UP000046393">
    <property type="component" value="Unplaced"/>
</dbReference>
<evidence type="ECO:0000313" key="3">
    <source>
        <dbReference type="Proteomes" id="UP000046393"/>
    </source>
</evidence>
<accession>A0A0N5A9R4</accession>
<dbReference type="AlphaFoldDB" id="A0A0N5A9R4"/>
<dbReference type="PROSITE" id="PS51421">
    <property type="entry name" value="RAS"/>
    <property type="match status" value="1"/>
</dbReference>
<dbReference type="STRING" id="451379.A0A0N5A9R4"/>
<dbReference type="PRINTS" id="PR00449">
    <property type="entry name" value="RASTRNSFRMNG"/>
</dbReference>
<evidence type="ECO:0000256" key="2">
    <source>
        <dbReference type="ARBA" id="ARBA00022741"/>
    </source>
</evidence>
<dbReference type="InterPro" id="IPR001806">
    <property type="entry name" value="Small_GTPase"/>
</dbReference>
<dbReference type="InterPro" id="IPR027417">
    <property type="entry name" value="P-loop_NTPase"/>
</dbReference>
<protein>
    <submittedName>
        <fullName evidence="4">Ras-related protein Rab-28</fullName>
    </submittedName>
</protein>
<sequence>MDEDDEKSTDTVLKIVICGDGTSGKTSLCLRLTQSTFSIHYAQTVGFEFYTKRLLLPDKTSVLLQVWDIGGQSIASPMLQKYIIGANGAIVVYDVTNSSSFESLNEWLSVIEKAASLSNQKIHFSLVGNKTDMEQRRTVHIEQHIKFAEQYKMSSHYVSAKTGDGVMLMFRQIAADILGKKLTKTDIEADIAVIEAPLAVPDEAQRLQHVRDQSKYTSVCSVM</sequence>
<name>A0A0N5A9R4_9BILA</name>
<dbReference type="SMART" id="SM00176">
    <property type="entry name" value="RAN"/>
    <property type="match status" value="1"/>
</dbReference>
<dbReference type="PROSITE" id="PS51419">
    <property type="entry name" value="RAB"/>
    <property type="match status" value="1"/>
</dbReference>
<dbReference type="InterPro" id="IPR005225">
    <property type="entry name" value="Small_GTP-bd"/>
</dbReference>
<dbReference type="SMART" id="SM00175">
    <property type="entry name" value="RAB"/>
    <property type="match status" value="1"/>
</dbReference>
<dbReference type="Pfam" id="PF00071">
    <property type="entry name" value="Ras"/>
    <property type="match status" value="1"/>
</dbReference>
<dbReference type="NCBIfam" id="TIGR00231">
    <property type="entry name" value="small_GTP"/>
    <property type="match status" value="1"/>
</dbReference>